<gene>
    <name evidence="6" type="ORF">ALP05_01961</name>
</gene>
<dbReference type="CDD" id="cd09971">
    <property type="entry name" value="SdiA-regulated"/>
    <property type="match status" value="1"/>
</dbReference>
<comment type="subcellular location">
    <subcellularLocation>
        <location evidence="1">Cell membrane</location>
    </subcellularLocation>
</comment>
<comment type="caution">
    <text evidence="6">The sequence shown here is derived from an EMBL/GenBank/DDBJ whole genome shotgun (WGS) entry which is preliminary data.</text>
</comment>
<keyword evidence="5" id="KW-1133">Transmembrane helix</keyword>
<evidence type="ECO:0000256" key="5">
    <source>
        <dbReference type="SAM" id="Phobius"/>
    </source>
</evidence>
<protein>
    <recommendedName>
        <fullName evidence="8">Phytase-like domain-containing protein</fullName>
    </recommendedName>
</protein>
<evidence type="ECO:0000256" key="1">
    <source>
        <dbReference type="ARBA" id="ARBA00004236"/>
    </source>
</evidence>
<dbReference type="Proteomes" id="UP000269872">
    <property type="component" value="Unassembled WGS sequence"/>
</dbReference>
<dbReference type="InterPro" id="IPR011042">
    <property type="entry name" value="6-blade_b-propeller_TolB-like"/>
</dbReference>
<comment type="similarity">
    <text evidence="2">Belongs to the YjiK family.</text>
</comment>
<evidence type="ECO:0000313" key="7">
    <source>
        <dbReference type="Proteomes" id="UP000269872"/>
    </source>
</evidence>
<accession>A0A3M6EFS3</accession>
<keyword evidence="4 5" id="KW-0472">Membrane</keyword>
<dbReference type="Pfam" id="PF06977">
    <property type="entry name" value="SdiA-regulated"/>
    <property type="match status" value="1"/>
</dbReference>
<dbReference type="EMBL" id="RBUY01000254">
    <property type="protein sequence ID" value="RMV66464.1"/>
    <property type="molecule type" value="Genomic_DNA"/>
</dbReference>
<evidence type="ECO:0000256" key="3">
    <source>
        <dbReference type="ARBA" id="ARBA00022475"/>
    </source>
</evidence>
<evidence type="ECO:0000256" key="4">
    <source>
        <dbReference type="ARBA" id="ARBA00023136"/>
    </source>
</evidence>
<evidence type="ECO:0000313" key="6">
    <source>
        <dbReference type="EMBL" id="RMV66464.1"/>
    </source>
</evidence>
<organism evidence="6 7">
    <name type="scientific">Pseudomonas caricapapayae</name>
    <dbReference type="NCBI Taxonomy" id="46678"/>
    <lineage>
        <taxon>Bacteria</taxon>
        <taxon>Pseudomonadati</taxon>
        <taxon>Pseudomonadota</taxon>
        <taxon>Gammaproteobacteria</taxon>
        <taxon>Pseudomonadales</taxon>
        <taxon>Pseudomonadaceae</taxon>
        <taxon>Pseudomonas</taxon>
    </lineage>
</organism>
<feature type="transmembrane region" description="Helical" evidence="5">
    <location>
        <begin position="26"/>
        <end position="43"/>
    </location>
</feature>
<dbReference type="InterPro" id="IPR009722">
    <property type="entry name" value="YjiK/CarP"/>
</dbReference>
<keyword evidence="5" id="KW-0812">Transmembrane</keyword>
<sequence length="320" mass="35819">MLSEWRGINAARSACRVTSMRRSIRSLFLLVVLVPLVVLFMRANERYRYVERVLFDWQVFWQSDSLQAIGLDQYRAVTEEQVIKGLEDDVSGLSYDPDRKSLFTVTNQNPELVELSLDGRVLRRIPLVGFGDAEAVEYISPGVYVISDERQLRLIQIHVDDNTKSLNAADAEQLTLGLTTSGNKGYEGLAYDSRGKRLFVARERDPVQIIEVRGFPRVNADAPGNLQVITDGKRDGKLSVRDLSSLQFDEASGHLLALSDESKRILELDTTGRPIGSGSLKKGDMGLSRSVPQAEGMAMDDEGTLYLVSEPNLFYVFRKP</sequence>
<dbReference type="Gene3D" id="2.120.10.30">
    <property type="entry name" value="TolB, C-terminal domain"/>
    <property type="match status" value="1"/>
</dbReference>
<dbReference type="SUPFAM" id="SSF50956">
    <property type="entry name" value="Thermostable phytase (3-phytase)"/>
    <property type="match status" value="1"/>
</dbReference>
<keyword evidence="3" id="KW-1003">Cell membrane</keyword>
<name>A0A3M6EFS3_9PSED</name>
<reference evidence="6 7" key="1">
    <citation type="submission" date="2018-08" db="EMBL/GenBank/DDBJ databases">
        <title>Recombination of ecologically and evolutionarily significant loci maintains genetic cohesion in the Pseudomonas syringae species complex.</title>
        <authorList>
            <person name="Dillon M."/>
            <person name="Thakur S."/>
            <person name="Almeida R.N.D."/>
            <person name="Weir B.S."/>
            <person name="Guttman D.S."/>
        </authorList>
    </citation>
    <scope>NUCLEOTIDE SEQUENCE [LARGE SCALE GENOMIC DNA]</scope>
    <source>
        <strain evidence="6 7">ICMP 7496</strain>
    </source>
</reference>
<dbReference type="GO" id="GO:0005886">
    <property type="term" value="C:plasma membrane"/>
    <property type="evidence" value="ECO:0007669"/>
    <property type="project" value="UniProtKB-SubCell"/>
</dbReference>
<evidence type="ECO:0008006" key="8">
    <source>
        <dbReference type="Google" id="ProtNLM"/>
    </source>
</evidence>
<dbReference type="AlphaFoldDB" id="A0A3M6EFS3"/>
<evidence type="ECO:0000256" key="2">
    <source>
        <dbReference type="ARBA" id="ARBA00009852"/>
    </source>
</evidence>
<proteinExistence type="inferred from homology"/>